<dbReference type="Gene3D" id="3.40.50.720">
    <property type="entry name" value="NAD(P)-binding Rossmann-like Domain"/>
    <property type="match status" value="1"/>
</dbReference>
<dbReference type="OrthoDB" id="48317at2759"/>
<dbReference type="SUPFAM" id="SSF51735">
    <property type="entry name" value="NAD(P)-binding Rossmann-fold domains"/>
    <property type="match status" value="1"/>
</dbReference>
<dbReference type="HOGENOM" id="CLU_026673_16_1_1"/>
<keyword evidence="6" id="KW-1185">Reference proteome</keyword>
<protein>
    <recommendedName>
        <fullName evidence="4">Enoyl reductase (ER) domain-containing protein</fullName>
    </recommendedName>
</protein>
<evidence type="ECO:0000313" key="5">
    <source>
        <dbReference type="EMBL" id="KEY71799.1"/>
    </source>
</evidence>
<dbReference type="InterPro" id="IPR013154">
    <property type="entry name" value="ADH-like_N"/>
</dbReference>
<comment type="similarity">
    <text evidence="1">Belongs to the zinc-containing alcohol dehydrogenase family.</text>
</comment>
<keyword evidence="2" id="KW-0521">NADP</keyword>
<evidence type="ECO:0000256" key="3">
    <source>
        <dbReference type="ARBA" id="ARBA00023002"/>
    </source>
</evidence>
<name>A0A084B2M0_STACB</name>
<feature type="domain" description="Enoyl reductase (ER)" evidence="4">
    <location>
        <begin position="17"/>
        <end position="356"/>
    </location>
</feature>
<dbReference type="InterPro" id="IPR020843">
    <property type="entry name" value="ER"/>
</dbReference>
<reference evidence="5 6" key="1">
    <citation type="journal article" date="2014" name="BMC Genomics">
        <title>Comparative genome sequencing reveals chemotype-specific gene clusters in the toxigenic black mold Stachybotrys.</title>
        <authorList>
            <person name="Semeiks J."/>
            <person name="Borek D."/>
            <person name="Otwinowski Z."/>
            <person name="Grishin N.V."/>
        </authorList>
    </citation>
    <scope>NUCLEOTIDE SEQUENCE [LARGE SCALE GENOMIC DNA]</scope>
    <source>
        <strain evidence="6">CBS 109288 / IBT 7711</strain>
    </source>
</reference>
<evidence type="ECO:0000259" key="4">
    <source>
        <dbReference type="SMART" id="SM00829"/>
    </source>
</evidence>
<sequence>MSPIPSTQTAIVEDDTGRPTLVRDAPVPALRPGMLLVRTVAVALNPSDYKMGLAFPSAGAVIGMDFAGHVVAVDAEAAALRPDVQLGDAVCGIVHGSNPGDHEGGAFGEHVLVYSHLVLKVPEGLELERAATLGCALLTSCVALWGALRIVPTPETPAQESEKAPVLVYGGSTSCGTVAMQLLKLSGLDPIATCSPKNFDLVKSYGASACFDYSTPGVAQAIKTHTKGRLRHAIDCISDQASTACCYASLGRPGGRYASLEVVPAEWKTREAVKHEFIMCLEGMGREAKLDGEYGRPASQEKRDLAAKMFAIYQSLLTDGKLQTHPMEVVGKGFEGILDGLAKLKSGSVSGRKLVVSLA</sequence>
<dbReference type="Pfam" id="PF00107">
    <property type="entry name" value="ADH_zinc_N"/>
    <property type="match status" value="1"/>
</dbReference>
<dbReference type="EMBL" id="KL648196">
    <property type="protein sequence ID" value="KEY71799.1"/>
    <property type="molecule type" value="Genomic_DNA"/>
</dbReference>
<keyword evidence="3" id="KW-0560">Oxidoreductase</keyword>
<dbReference type="Pfam" id="PF08240">
    <property type="entry name" value="ADH_N"/>
    <property type="match status" value="1"/>
</dbReference>
<dbReference type="CDD" id="cd08249">
    <property type="entry name" value="enoyl_reductase_like"/>
    <property type="match status" value="1"/>
</dbReference>
<dbReference type="Proteomes" id="UP000028045">
    <property type="component" value="Unassembled WGS sequence"/>
</dbReference>
<dbReference type="InterPro" id="IPR011032">
    <property type="entry name" value="GroES-like_sf"/>
</dbReference>
<dbReference type="PANTHER" id="PTHR45348">
    <property type="entry name" value="HYPOTHETICAL OXIDOREDUCTASE (EUROFUNG)"/>
    <property type="match status" value="1"/>
</dbReference>
<accession>A0A084B2M0</accession>
<evidence type="ECO:0000256" key="1">
    <source>
        <dbReference type="ARBA" id="ARBA00008072"/>
    </source>
</evidence>
<dbReference type="InterPro" id="IPR013149">
    <property type="entry name" value="ADH-like_C"/>
</dbReference>
<evidence type="ECO:0000313" key="6">
    <source>
        <dbReference type="Proteomes" id="UP000028045"/>
    </source>
</evidence>
<dbReference type="InterPro" id="IPR047122">
    <property type="entry name" value="Trans-enoyl_RdTase-like"/>
</dbReference>
<dbReference type="AlphaFoldDB" id="A0A084B2M0"/>
<dbReference type="GO" id="GO:0016651">
    <property type="term" value="F:oxidoreductase activity, acting on NAD(P)H"/>
    <property type="evidence" value="ECO:0007669"/>
    <property type="project" value="InterPro"/>
</dbReference>
<evidence type="ECO:0000256" key="2">
    <source>
        <dbReference type="ARBA" id="ARBA00022857"/>
    </source>
</evidence>
<proteinExistence type="inferred from homology"/>
<dbReference type="PANTHER" id="PTHR45348:SF6">
    <property type="entry name" value="TRANS-ENOYL REDUCTASE APDC"/>
    <property type="match status" value="1"/>
</dbReference>
<gene>
    <name evidence="5" type="ORF">S7711_06551</name>
</gene>
<organism evidence="5 6">
    <name type="scientific">Stachybotrys chartarum (strain CBS 109288 / IBT 7711)</name>
    <name type="common">Toxic black mold</name>
    <name type="synonym">Stilbospora chartarum</name>
    <dbReference type="NCBI Taxonomy" id="1280523"/>
    <lineage>
        <taxon>Eukaryota</taxon>
        <taxon>Fungi</taxon>
        <taxon>Dikarya</taxon>
        <taxon>Ascomycota</taxon>
        <taxon>Pezizomycotina</taxon>
        <taxon>Sordariomycetes</taxon>
        <taxon>Hypocreomycetidae</taxon>
        <taxon>Hypocreales</taxon>
        <taxon>Stachybotryaceae</taxon>
        <taxon>Stachybotrys</taxon>
    </lineage>
</organism>
<dbReference type="SMART" id="SM00829">
    <property type="entry name" value="PKS_ER"/>
    <property type="match status" value="1"/>
</dbReference>
<dbReference type="Gene3D" id="3.90.180.10">
    <property type="entry name" value="Medium-chain alcohol dehydrogenases, catalytic domain"/>
    <property type="match status" value="1"/>
</dbReference>
<dbReference type="SUPFAM" id="SSF50129">
    <property type="entry name" value="GroES-like"/>
    <property type="match status" value="1"/>
</dbReference>
<dbReference type="InterPro" id="IPR036291">
    <property type="entry name" value="NAD(P)-bd_dom_sf"/>
</dbReference>